<dbReference type="InterPro" id="IPR011009">
    <property type="entry name" value="Kinase-like_dom_sf"/>
</dbReference>
<dbReference type="CDD" id="cd05152">
    <property type="entry name" value="MPH2"/>
    <property type="match status" value="1"/>
</dbReference>
<keyword evidence="3" id="KW-1185">Reference proteome</keyword>
<dbReference type="Pfam" id="PF01636">
    <property type="entry name" value="APH"/>
    <property type="match status" value="1"/>
</dbReference>
<feature type="domain" description="Aminoglycoside phosphotransferase" evidence="1">
    <location>
        <begin position="27"/>
        <end position="256"/>
    </location>
</feature>
<dbReference type="Gene3D" id="3.90.1200.10">
    <property type="match status" value="1"/>
</dbReference>
<accession>A0ABR8Z117</accession>
<name>A0ABR8Z117_9MICO</name>
<evidence type="ECO:0000313" key="2">
    <source>
        <dbReference type="EMBL" id="MBD8061950.1"/>
    </source>
</evidence>
<organism evidence="2 3">
    <name type="scientific">Oceanitalea stevensii</name>
    <dbReference type="NCBI Taxonomy" id="2763072"/>
    <lineage>
        <taxon>Bacteria</taxon>
        <taxon>Bacillati</taxon>
        <taxon>Actinomycetota</taxon>
        <taxon>Actinomycetes</taxon>
        <taxon>Micrococcales</taxon>
        <taxon>Bogoriellaceae</taxon>
        <taxon>Georgenia</taxon>
    </lineage>
</organism>
<dbReference type="RefSeq" id="WP_251839072.1">
    <property type="nucleotide sequence ID" value="NZ_JACSPO010000002.1"/>
</dbReference>
<dbReference type="Gene3D" id="3.30.200.20">
    <property type="entry name" value="Phosphorylase Kinase, domain 1"/>
    <property type="match status" value="1"/>
</dbReference>
<dbReference type="InterPro" id="IPR051678">
    <property type="entry name" value="AGP_Transferase"/>
</dbReference>
<dbReference type="PANTHER" id="PTHR21310:SF15">
    <property type="entry name" value="AMINOGLYCOSIDE PHOSPHOTRANSFERASE DOMAIN-CONTAINING PROTEIN"/>
    <property type="match status" value="1"/>
</dbReference>
<dbReference type="Proteomes" id="UP000661894">
    <property type="component" value="Unassembled WGS sequence"/>
</dbReference>
<protein>
    <submittedName>
        <fullName evidence="2">Macrolide 2'-phosphotransferase</fullName>
    </submittedName>
</protein>
<gene>
    <name evidence="2" type="ORF">H9624_06390</name>
</gene>
<dbReference type="PANTHER" id="PTHR21310">
    <property type="entry name" value="AMINOGLYCOSIDE PHOSPHOTRANSFERASE-RELATED-RELATED"/>
    <property type="match status" value="1"/>
</dbReference>
<dbReference type="EMBL" id="JACSPO010000002">
    <property type="protein sequence ID" value="MBD8061950.1"/>
    <property type="molecule type" value="Genomic_DNA"/>
</dbReference>
<sequence>MGGDGELVARAARHGLRLEPESLSHNDAGLDFRVAYATDVHGRDWVLRVPRRAGMRETLRQEEAALALASRYLSDIAVPEWRVMSDDLIAYPLLPGRPGLTLAGDDVTWHVDPASERYAAELGSLLALLHAVPVAEARDVGVEVRSPEQVRESWRADVARVADEFDVHPALLERLHSWLEDDELWPESTVFTHGELYPAHVLIDQDESITGVLDWTTARGDDPARDFMYQHAFAPPEAFIATLRAYTAAGGRDWGPRLPDRCAALMAAGPVGYGVYALTTGRPEHREAAQAQLGAV</sequence>
<reference evidence="2 3" key="1">
    <citation type="submission" date="2020-08" db="EMBL/GenBank/DDBJ databases">
        <title>A Genomic Blueprint of the Chicken Gut Microbiome.</title>
        <authorList>
            <person name="Gilroy R."/>
            <person name="Ravi A."/>
            <person name="Getino M."/>
            <person name="Pursley I."/>
            <person name="Horton D.L."/>
            <person name="Alikhan N.-F."/>
            <person name="Baker D."/>
            <person name="Gharbi K."/>
            <person name="Hall N."/>
            <person name="Watson M."/>
            <person name="Adriaenssens E.M."/>
            <person name="Foster-Nyarko E."/>
            <person name="Jarju S."/>
            <person name="Secka A."/>
            <person name="Antonio M."/>
            <person name="Oren A."/>
            <person name="Chaudhuri R."/>
            <person name="La Ragione R.M."/>
            <person name="Hildebrand F."/>
            <person name="Pallen M.J."/>
        </authorList>
    </citation>
    <scope>NUCLEOTIDE SEQUENCE [LARGE SCALE GENOMIC DNA]</scope>
    <source>
        <strain evidence="2 3">Sa1BUA1</strain>
    </source>
</reference>
<evidence type="ECO:0000313" key="3">
    <source>
        <dbReference type="Proteomes" id="UP000661894"/>
    </source>
</evidence>
<comment type="caution">
    <text evidence="2">The sequence shown here is derived from an EMBL/GenBank/DDBJ whole genome shotgun (WGS) entry which is preliminary data.</text>
</comment>
<proteinExistence type="predicted"/>
<dbReference type="InterPro" id="IPR002575">
    <property type="entry name" value="Aminoglycoside_PTrfase"/>
</dbReference>
<dbReference type="SUPFAM" id="SSF56112">
    <property type="entry name" value="Protein kinase-like (PK-like)"/>
    <property type="match status" value="1"/>
</dbReference>
<evidence type="ECO:0000259" key="1">
    <source>
        <dbReference type="Pfam" id="PF01636"/>
    </source>
</evidence>